<dbReference type="EMBL" id="HBEL01050949">
    <property type="protein sequence ID" value="CAD8427223.1"/>
    <property type="molecule type" value="Transcribed_RNA"/>
</dbReference>
<dbReference type="AlphaFoldDB" id="A0A6T8PGM8"/>
<evidence type="ECO:0000256" key="1">
    <source>
        <dbReference type="SAM" id="MobiDB-lite"/>
    </source>
</evidence>
<accession>A0A6T8PGM8</accession>
<feature type="region of interest" description="Disordered" evidence="1">
    <location>
        <begin position="1"/>
        <end position="36"/>
    </location>
</feature>
<feature type="non-terminal residue" evidence="2">
    <location>
        <position position="1"/>
    </location>
</feature>
<sequence>VNPPNLPSSEAGNLTRKRSISSPNFSELDGWSSTNASGRVVSLSDTNFVQEKEDNISFSSVDMCETSSVITTETDAASCVLVNPRSPSGKIGMRKVPSFKDAILLNAEEKVREETNLAEREKEKVLKRQKDLAAFKSKSRPRLVVKPIQRCIRSTGDLRSLVVEEEKSYSGGGLAACHEVLGDMDAEEFYARKKHGAEQHTNGMKCRPDEAKRKQFIIHKKNAQRARQQAGE</sequence>
<gene>
    <name evidence="2" type="ORF">PINE0816_LOCUS23387</name>
    <name evidence="3" type="ORF">PINE0816_LOCUS23388</name>
</gene>
<feature type="compositionally biased region" description="Polar residues" evidence="1">
    <location>
        <begin position="20"/>
        <end position="36"/>
    </location>
</feature>
<protein>
    <submittedName>
        <fullName evidence="2">Uncharacterized protein</fullName>
    </submittedName>
</protein>
<organism evidence="2">
    <name type="scientific">Proboscia inermis</name>
    <dbReference type="NCBI Taxonomy" id="420281"/>
    <lineage>
        <taxon>Eukaryota</taxon>
        <taxon>Sar</taxon>
        <taxon>Stramenopiles</taxon>
        <taxon>Ochrophyta</taxon>
        <taxon>Bacillariophyta</taxon>
        <taxon>Coscinodiscophyceae</taxon>
        <taxon>Rhizosoleniophycidae</taxon>
        <taxon>Rhizosoleniales</taxon>
        <taxon>Rhizosoleniaceae</taxon>
        <taxon>Proboscia</taxon>
    </lineage>
</organism>
<proteinExistence type="predicted"/>
<dbReference type="EMBL" id="HBEL01050948">
    <property type="protein sequence ID" value="CAD8427222.1"/>
    <property type="molecule type" value="Transcribed_RNA"/>
</dbReference>
<evidence type="ECO:0000313" key="2">
    <source>
        <dbReference type="EMBL" id="CAD8427222.1"/>
    </source>
</evidence>
<name>A0A6T8PGM8_9STRA</name>
<evidence type="ECO:0000313" key="3">
    <source>
        <dbReference type="EMBL" id="CAD8427223.1"/>
    </source>
</evidence>
<reference evidence="2" key="1">
    <citation type="submission" date="2021-01" db="EMBL/GenBank/DDBJ databases">
        <authorList>
            <person name="Corre E."/>
            <person name="Pelletier E."/>
            <person name="Niang G."/>
            <person name="Scheremetjew M."/>
            <person name="Finn R."/>
            <person name="Kale V."/>
            <person name="Holt S."/>
            <person name="Cochrane G."/>
            <person name="Meng A."/>
            <person name="Brown T."/>
            <person name="Cohen L."/>
        </authorList>
    </citation>
    <scope>NUCLEOTIDE SEQUENCE</scope>
    <source>
        <strain evidence="2">CCAP1064/1</strain>
    </source>
</reference>